<evidence type="ECO:0000256" key="4">
    <source>
        <dbReference type="ARBA" id="ARBA00023242"/>
    </source>
</evidence>
<dbReference type="PROSITE" id="PS50294">
    <property type="entry name" value="WD_REPEATS_REGION"/>
    <property type="match status" value="3"/>
</dbReference>
<dbReference type="GO" id="GO:0032040">
    <property type="term" value="C:small-subunit processome"/>
    <property type="evidence" value="ECO:0007669"/>
    <property type="project" value="TreeGrafter"/>
</dbReference>
<evidence type="ECO:0000256" key="6">
    <source>
        <dbReference type="SAM" id="MobiDB-lite"/>
    </source>
</evidence>
<dbReference type="GO" id="GO:0034511">
    <property type="term" value="F:U3 snoRNA binding"/>
    <property type="evidence" value="ECO:0007669"/>
    <property type="project" value="InterPro"/>
</dbReference>
<dbReference type="PANTHER" id="PTHR19865:SF0">
    <property type="entry name" value="U3 SMALL NUCLEOLAR RNA-INTERACTING PROTEIN 2"/>
    <property type="match status" value="1"/>
</dbReference>
<feature type="repeat" description="WD" evidence="5">
    <location>
        <begin position="191"/>
        <end position="232"/>
    </location>
</feature>
<dbReference type="FunFam" id="2.130.10.10:FF:000509">
    <property type="entry name" value="U3 small nucleolar RNA-interacting protein"/>
    <property type="match status" value="1"/>
</dbReference>
<organism evidence="7">
    <name type="scientific">Mucochytrium quahogii</name>
    <dbReference type="NCBI Taxonomy" id="96639"/>
    <lineage>
        <taxon>Eukaryota</taxon>
        <taxon>Sar</taxon>
        <taxon>Stramenopiles</taxon>
        <taxon>Bigyra</taxon>
        <taxon>Labyrinthulomycetes</taxon>
        <taxon>Thraustochytrida</taxon>
        <taxon>Thraustochytriidae</taxon>
        <taxon>Mucochytrium</taxon>
    </lineage>
</organism>
<feature type="region of interest" description="Disordered" evidence="6">
    <location>
        <begin position="1"/>
        <end position="103"/>
    </location>
</feature>
<feature type="repeat" description="WD" evidence="5">
    <location>
        <begin position="366"/>
        <end position="400"/>
    </location>
</feature>
<feature type="compositionally biased region" description="Basic and acidic residues" evidence="6">
    <location>
        <begin position="55"/>
        <end position="67"/>
    </location>
</feature>
<dbReference type="PANTHER" id="PTHR19865">
    <property type="entry name" value="U3 SMALL NUCLEOLAR RNA INTERACTING PROTEIN 2"/>
    <property type="match status" value="1"/>
</dbReference>
<dbReference type="CDD" id="cd00200">
    <property type="entry name" value="WD40"/>
    <property type="match status" value="1"/>
</dbReference>
<evidence type="ECO:0000256" key="3">
    <source>
        <dbReference type="ARBA" id="ARBA00022737"/>
    </source>
</evidence>
<feature type="compositionally biased region" description="Acidic residues" evidence="6">
    <location>
        <begin position="73"/>
        <end position="88"/>
    </location>
</feature>
<keyword evidence="3" id="KW-0677">Repeat</keyword>
<dbReference type="PROSITE" id="PS50082">
    <property type="entry name" value="WD_REPEATS_2"/>
    <property type="match status" value="4"/>
</dbReference>
<feature type="repeat" description="WD" evidence="5">
    <location>
        <begin position="135"/>
        <end position="176"/>
    </location>
</feature>
<dbReference type="InterPro" id="IPR036322">
    <property type="entry name" value="WD40_repeat_dom_sf"/>
</dbReference>
<gene>
    <name evidence="7" type="ORF">QSP1433_LOCUS11312</name>
</gene>
<feature type="repeat" description="WD" evidence="5">
    <location>
        <begin position="233"/>
        <end position="274"/>
    </location>
</feature>
<protein>
    <submittedName>
        <fullName evidence="7">Uncharacterized protein</fullName>
    </submittedName>
</protein>
<comment type="subcellular location">
    <subcellularLocation>
        <location evidence="1">Nucleus</location>
    </subcellularLocation>
</comment>
<evidence type="ECO:0000256" key="2">
    <source>
        <dbReference type="ARBA" id="ARBA00022574"/>
    </source>
</evidence>
<dbReference type="InterPro" id="IPR039241">
    <property type="entry name" value="Rrp9-like"/>
</dbReference>
<dbReference type="PRINTS" id="PR00320">
    <property type="entry name" value="GPROTEINBRPT"/>
</dbReference>
<dbReference type="Pfam" id="PF00400">
    <property type="entry name" value="WD40"/>
    <property type="match status" value="5"/>
</dbReference>
<dbReference type="InterPro" id="IPR001680">
    <property type="entry name" value="WD40_rpt"/>
</dbReference>
<dbReference type="AlphaFoldDB" id="A0A7S2S842"/>
<dbReference type="InterPro" id="IPR019775">
    <property type="entry name" value="WD40_repeat_CS"/>
</dbReference>
<evidence type="ECO:0000313" key="7">
    <source>
        <dbReference type="EMBL" id="CAD9692349.1"/>
    </source>
</evidence>
<feature type="compositionally biased region" description="Acidic residues" evidence="6">
    <location>
        <begin position="45"/>
        <end position="54"/>
    </location>
</feature>
<dbReference type="InterPro" id="IPR020472">
    <property type="entry name" value="WD40_PAC1"/>
</dbReference>
<dbReference type="Gene3D" id="2.130.10.10">
    <property type="entry name" value="YVTN repeat-like/Quinoprotein amine dehydrogenase"/>
    <property type="match status" value="1"/>
</dbReference>
<dbReference type="SMART" id="SM00320">
    <property type="entry name" value="WD40"/>
    <property type="match status" value="6"/>
</dbReference>
<proteinExistence type="predicted"/>
<dbReference type="PROSITE" id="PS00678">
    <property type="entry name" value="WD_REPEATS_1"/>
    <property type="match status" value="2"/>
</dbReference>
<sequence>MSKRLAPNGSSGKDNKKKRSEKIHVDWEHDSDLEDSDDDMKQNEESSEEEDLETGEEKRVRMAKELLAKVGAGDEESEDDESSDEEEDTLGRRPATKLDSVSQKLHEELLRSKGRLRKPVADTFKSDSLVHQFCPRAHRLAVTCLALSESEDFAFTGSKDCSIVRWDVETGKKLAKYPGQPATKSISADKIKGHHDEVLSMSLSSDGRYLASGGRDKVVRIWDVRTDSEIDAFQGHQGAVSGLAFQLGKHMLYSGSNDRTIRAWNIDEMAYVESLFGHQAEINAIDCLYRERAVSCSVDRTVRFWKIPEESQLVLQGVNKASLDCIKMVDEVHFVTGSQDGFLSLWHTMKKKPCSVVRNAHDGTWISAIAALRNSDMIATGGSDGFVRFWKVDLGKRDISVPCVGKVAVPGFVNALGVGISGRVVVAGSGQEHRLGRWGRDPKGRNGLHIFRLPESDDADDVEEHFHDEEEEG</sequence>
<dbReference type="EMBL" id="HBHK01017814">
    <property type="protein sequence ID" value="CAD9692349.1"/>
    <property type="molecule type" value="Transcribed_RNA"/>
</dbReference>
<dbReference type="SUPFAM" id="SSF50978">
    <property type="entry name" value="WD40 repeat-like"/>
    <property type="match status" value="1"/>
</dbReference>
<dbReference type="InterPro" id="IPR015943">
    <property type="entry name" value="WD40/YVTN_repeat-like_dom_sf"/>
</dbReference>
<keyword evidence="4" id="KW-0539">Nucleus</keyword>
<keyword evidence="2 5" id="KW-0853">WD repeat</keyword>
<evidence type="ECO:0000256" key="5">
    <source>
        <dbReference type="PROSITE-ProRule" id="PRU00221"/>
    </source>
</evidence>
<reference evidence="7" key="1">
    <citation type="submission" date="2021-01" db="EMBL/GenBank/DDBJ databases">
        <authorList>
            <person name="Corre E."/>
            <person name="Pelletier E."/>
            <person name="Niang G."/>
            <person name="Scheremetjew M."/>
            <person name="Finn R."/>
            <person name="Kale V."/>
            <person name="Holt S."/>
            <person name="Cochrane G."/>
            <person name="Meng A."/>
            <person name="Brown T."/>
            <person name="Cohen L."/>
        </authorList>
    </citation>
    <scope>NUCLEOTIDE SEQUENCE</scope>
    <source>
        <strain evidence="7">NY070348D</strain>
    </source>
</reference>
<accession>A0A7S2S842</accession>
<evidence type="ECO:0000256" key="1">
    <source>
        <dbReference type="ARBA" id="ARBA00004123"/>
    </source>
</evidence>
<name>A0A7S2S842_9STRA</name>